<evidence type="ECO:0000313" key="2">
    <source>
        <dbReference type="Proteomes" id="UP000675882"/>
    </source>
</evidence>
<dbReference type="EMBL" id="CAJNBL010000026">
    <property type="protein sequence ID" value="CAE6722434.1"/>
    <property type="molecule type" value="Genomic_DNA"/>
</dbReference>
<gene>
    <name evidence="1" type="ORF">NTGZN8_320035</name>
</gene>
<organism evidence="1 2">
    <name type="scientific">Candidatus Nitrotoga fabula</name>
    <dbReference type="NCBI Taxonomy" id="2182327"/>
    <lineage>
        <taxon>Bacteria</taxon>
        <taxon>Pseudomonadati</taxon>
        <taxon>Pseudomonadota</taxon>
        <taxon>Betaproteobacteria</taxon>
        <taxon>Nitrosomonadales</taxon>
        <taxon>Gallionellaceae</taxon>
        <taxon>Candidatus Nitrotoga</taxon>
    </lineage>
</organism>
<keyword evidence="2" id="KW-1185">Reference proteome</keyword>
<dbReference type="AlphaFoldDB" id="A0A916BEN2"/>
<name>A0A916BEN2_9PROT</name>
<accession>A0A916BEN2</accession>
<comment type="caution">
    <text evidence="1">The sequence shown here is derived from an EMBL/GenBank/DDBJ whole genome shotgun (WGS) entry which is preliminary data.</text>
</comment>
<proteinExistence type="predicted"/>
<reference evidence="1" key="1">
    <citation type="submission" date="2021-02" db="EMBL/GenBank/DDBJ databases">
        <authorList>
            <person name="Han P."/>
        </authorList>
    </citation>
    <scope>NUCLEOTIDE SEQUENCE</scope>
    <source>
        <strain evidence="1">Candidatus Nitrotoga sp. ZN8</strain>
    </source>
</reference>
<dbReference type="Proteomes" id="UP000675882">
    <property type="component" value="Unassembled WGS sequence"/>
</dbReference>
<protein>
    <submittedName>
        <fullName evidence="1">Uncharacterized protein</fullName>
    </submittedName>
</protein>
<sequence>MMCQEIDGIMHAKKCGYQETSPVFVLHKEVYNELYVTRIPPALDYCMGF</sequence>
<evidence type="ECO:0000313" key="1">
    <source>
        <dbReference type="EMBL" id="CAE6722434.1"/>
    </source>
</evidence>